<name>A0A098BVX5_9NOCA</name>
<organism evidence="2 3">
    <name type="scientific">Rhodococcus ruber</name>
    <dbReference type="NCBI Taxonomy" id="1830"/>
    <lineage>
        <taxon>Bacteria</taxon>
        <taxon>Bacillati</taxon>
        <taxon>Actinomycetota</taxon>
        <taxon>Actinomycetes</taxon>
        <taxon>Mycobacteriales</taxon>
        <taxon>Nocardiaceae</taxon>
        <taxon>Rhodococcus</taxon>
    </lineage>
</organism>
<reference evidence="2 3" key="1">
    <citation type="journal article" date="2014" name="Genome Announc.">
        <title>Draft Genome Sequence of Propane- and Butane-Oxidizing Actinobacterium Rhodococcus ruber IEGM 231.</title>
        <authorList>
            <person name="Ivshina I.B."/>
            <person name="Kuyukina M.S."/>
            <person name="Krivoruchko A.V."/>
            <person name="Barbe V."/>
            <person name="Fischer C."/>
        </authorList>
    </citation>
    <scope>NUCLEOTIDE SEQUENCE [LARGE SCALE GENOMIC DNA]</scope>
</reference>
<gene>
    <name evidence="2" type="ORF">RHRU231_950002</name>
</gene>
<evidence type="ECO:0000313" key="3">
    <source>
        <dbReference type="Proteomes" id="UP000042997"/>
    </source>
</evidence>
<dbReference type="AlphaFoldDB" id="A0A098BVX5"/>
<feature type="compositionally biased region" description="Polar residues" evidence="1">
    <location>
        <begin position="1"/>
        <end position="21"/>
    </location>
</feature>
<evidence type="ECO:0000256" key="1">
    <source>
        <dbReference type="SAM" id="MobiDB-lite"/>
    </source>
</evidence>
<dbReference type="Proteomes" id="UP000042997">
    <property type="component" value="Unassembled WGS sequence"/>
</dbReference>
<dbReference type="RefSeq" id="WP_052455376.1">
    <property type="nucleotide sequence ID" value="NZ_JAJNCM010000010.1"/>
</dbReference>
<dbReference type="OrthoDB" id="3544256at2"/>
<proteinExistence type="predicted"/>
<sequence>MTITTNTDSGVENTGLDATQTSEHHRVDTSSISEQTEAPEDTSGNAEAAKYRRRLRETEAERDALTSRLEAMQYAEALRLAADLAEPGDLFTIGGVTTADLLDEAGDIDTGKVAEAVDALLEKRPGLHKDARRPVQQRYPNFGQSAQGYRGGGGSGVTWAEALRGR</sequence>
<feature type="region of interest" description="Disordered" evidence="1">
    <location>
        <begin position="1"/>
        <end position="58"/>
    </location>
</feature>
<evidence type="ECO:0000313" key="2">
    <source>
        <dbReference type="EMBL" id="CDZ92352.1"/>
    </source>
</evidence>
<evidence type="ECO:0008006" key="4">
    <source>
        <dbReference type="Google" id="ProtNLM"/>
    </source>
</evidence>
<protein>
    <recommendedName>
        <fullName evidence="4">Scaffolding protein</fullName>
    </recommendedName>
</protein>
<accession>A0A098BVX5</accession>
<dbReference type="EMBL" id="CCSD01000111">
    <property type="protein sequence ID" value="CDZ92352.1"/>
    <property type="molecule type" value="Genomic_DNA"/>
</dbReference>